<keyword evidence="3" id="KW-0547">Nucleotide-binding</keyword>
<dbReference type="GO" id="GO:0005524">
    <property type="term" value="F:ATP binding"/>
    <property type="evidence" value="ECO:0007669"/>
    <property type="project" value="UniProtKB-KW"/>
</dbReference>
<dbReference type="Pfam" id="PF00005">
    <property type="entry name" value="ABC_tran"/>
    <property type="match status" value="1"/>
</dbReference>
<evidence type="ECO:0000259" key="6">
    <source>
        <dbReference type="PROSITE" id="PS50893"/>
    </source>
</evidence>
<evidence type="ECO:0000256" key="1">
    <source>
        <dbReference type="ARBA" id="ARBA00004202"/>
    </source>
</evidence>
<keyword evidence="4 7" id="KW-0067">ATP-binding</keyword>
<dbReference type="RefSeq" id="WP_343871920.1">
    <property type="nucleotide sequence ID" value="NZ_BAAAIX010000003.1"/>
</dbReference>
<evidence type="ECO:0000256" key="5">
    <source>
        <dbReference type="ARBA" id="ARBA00023251"/>
    </source>
</evidence>
<keyword evidence="8" id="KW-1185">Reference proteome</keyword>
<dbReference type="InterPro" id="IPR050763">
    <property type="entry name" value="ABC_transporter_ATP-binding"/>
</dbReference>
<comment type="caution">
    <text evidence="7">The sequence shown here is derived from an EMBL/GenBank/DDBJ whole genome shotgun (WGS) entry which is preliminary data.</text>
</comment>
<dbReference type="SUPFAM" id="SSF52540">
    <property type="entry name" value="P-loop containing nucleoside triphosphate hydrolases"/>
    <property type="match status" value="1"/>
</dbReference>
<dbReference type="InterPro" id="IPR017871">
    <property type="entry name" value="ABC_transporter-like_CS"/>
</dbReference>
<accession>A0ABW4RRJ2</accession>
<keyword evidence="5" id="KW-0046">Antibiotic resistance</keyword>
<evidence type="ECO:0000256" key="2">
    <source>
        <dbReference type="ARBA" id="ARBA00022448"/>
    </source>
</evidence>
<comment type="subcellular location">
    <subcellularLocation>
        <location evidence="1">Cell membrane</location>
        <topology evidence="1">Peripheral membrane protein</topology>
    </subcellularLocation>
</comment>
<dbReference type="InterPro" id="IPR003593">
    <property type="entry name" value="AAA+_ATPase"/>
</dbReference>
<evidence type="ECO:0000256" key="3">
    <source>
        <dbReference type="ARBA" id="ARBA00022741"/>
    </source>
</evidence>
<organism evidence="7 8">
    <name type="scientific">Luteococcus peritonei</name>
    <dbReference type="NCBI Taxonomy" id="88874"/>
    <lineage>
        <taxon>Bacteria</taxon>
        <taxon>Bacillati</taxon>
        <taxon>Actinomycetota</taxon>
        <taxon>Actinomycetes</taxon>
        <taxon>Propionibacteriales</taxon>
        <taxon>Propionibacteriaceae</taxon>
        <taxon>Luteococcus</taxon>
    </lineage>
</organism>
<dbReference type="PROSITE" id="PS00211">
    <property type="entry name" value="ABC_TRANSPORTER_1"/>
    <property type="match status" value="1"/>
</dbReference>
<reference evidence="8" key="1">
    <citation type="journal article" date="2019" name="Int. J. Syst. Evol. Microbiol.">
        <title>The Global Catalogue of Microorganisms (GCM) 10K type strain sequencing project: providing services to taxonomists for standard genome sequencing and annotation.</title>
        <authorList>
            <consortium name="The Broad Institute Genomics Platform"/>
            <consortium name="The Broad Institute Genome Sequencing Center for Infectious Disease"/>
            <person name="Wu L."/>
            <person name="Ma J."/>
        </authorList>
    </citation>
    <scope>NUCLEOTIDE SEQUENCE [LARGE SCALE GENOMIC DNA]</scope>
    <source>
        <strain evidence="8">CAIM 431</strain>
    </source>
</reference>
<dbReference type="PROSITE" id="PS50893">
    <property type="entry name" value="ABC_TRANSPORTER_2"/>
    <property type="match status" value="1"/>
</dbReference>
<dbReference type="PANTHER" id="PTHR42711">
    <property type="entry name" value="ABC TRANSPORTER ATP-BINDING PROTEIN"/>
    <property type="match status" value="1"/>
</dbReference>
<dbReference type="EMBL" id="JBHUFZ010000003">
    <property type="protein sequence ID" value="MFD1888841.1"/>
    <property type="molecule type" value="Genomic_DNA"/>
</dbReference>
<name>A0ABW4RRJ2_9ACTN</name>
<evidence type="ECO:0000256" key="4">
    <source>
        <dbReference type="ARBA" id="ARBA00022840"/>
    </source>
</evidence>
<protein>
    <submittedName>
        <fullName evidence="7">ABC transporter ATP-binding protein</fullName>
    </submittedName>
</protein>
<dbReference type="InterPro" id="IPR027417">
    <property type="entry name" value="P-loop_NTPase"/>
</dbReference>
<dbReference type="PANTHER" id="PTHR42711:SF17">
    <property type="entry name" value="ABC TRANSPORTER ATP-BINDING PROTEIN"/>
    <property type="match status" value="1"/>
</dbReference>
<dbReference type="SMART" id="SM00382">
    <property type="entry name" value="AAA"/>
    <property type="match status" value="1"/>
</dbReference>
<feature type="domain" description="ABC transporter" evidence="6">
    <location>
        <begin position="6"/>
        <end position="233"/>
    </location>
</feature>
<dbReference type="Gene3D" id="3.40.50.300">
    <property type="entry name" value="P-loop containing nucleotide triphosphate hydrolases"/>
    <property type="match status" value="1"/>
</dbReference>
<gene>
    <name evidence="7" type="ORF">ACFSCS_01400</name>
</gene>
<dbReference type="InterPro" id="IPR003439">
    <property type="entry name" value="ABC_transporter-like_ATP-bd"/>
</dbReference>
<dbReference type="Proteomes" id="UP001597326">
    <property type="component" value="Unassembled WGS sequence"/>
</dbReference>
<proteinExistence type="predicted"/>
<evidence type="ECO:0000313" key="8">
    <source>
        <dbReference type="Proteomes" id="UP001597326"/>
    </source>
</evidence>
<evidence type="ECO:0000313" key="7">
    <source>
        <dbReference type="EMBL" id="MFD1888841.1"/>
    </source>
</evidence>
<dbReference type="CDD" id="cd03230">
    <property type="entry name" value="ABC_DR_subfamily_A"/>
    <property type="match status" value="1"/>
</dbReference>
<sequence>MNTPVLELSGLRKVFPGASDPVVAVDGLDLVVRSGEIVAFLGPNGAGKTTTLDMVLGLTEPSAGSVRVLGTGARQAVLDGKVSAVLQSGGLLDDLTVEETVRLVASMYRRHLGVDEVIARAGLEPLRGRRVLKCSGGEQQRLRFALALLPSPELLVLDEPTAGMDVSARHEFWQTMHRDAQSGRTVIFATHYLEEAEAFAQRIVLVAHGKVVADGSTAELRASTSARTVSADLSPARADQARAAVRAMPGVLDTGASQAPDGGLRLTVRCHDSDAVARALFDLGGRELEVSRGSLDQTFLELTGQDLSGATR</sequence>
<keyword evidence="2" id="KW-0813">Transport</keyword>